<gene>
    <name evidence="1" type="ORF">H2200_005942</name>
</gene>
<reference evidence="1" key="1">
    <citation type="submission" date="2022-10" db="EMBL/GenBank/DDBJ databases">
        <title>Culturing micro-colonial fungi from biological soil crusts in the Mojave desert and describing Neophaeococcomyces mojavensis, and introducing the new genera and species Taxawa tesnikishii.</title>
        <authorList>
            <person name="Kurbessoian T."/>
            <person name="Stajich J.E."/>
        </authorList>
    </citation>
    <scope>NUCLEOTIDE SEQUENCE</scope>
    <source>
        <strain evidence="1">TK_41</strain>
    </source>
</reference>
<evidence type="ECO:0000313" key="2">
    <source>
        <dbReference type="Proteomes" id="UP001172673"/>
    </source>
</evidence>
<dbReference type="Proteomes" id="UP001172673">
    <property type="component" value="Unassembled WGS sequence"/>
</dbReference>
<name>A0AA39CIN1_9EURO</name>
<sequence>MDNQGVVTAPASSAPPAPTLTRSIQLDFVGDWGQATFHRILSWLTQEVCDRAGPESRTRIWSIRGGGVEALPMVHSGEADLCVATPSQLMRGALTGEGIFAPYGPMPHLRALAVLPQRDRMILVVHPTLNVRSFSDIRKHKPTLKIAMSADEGGTSFIGHVSTTLLEAHGLSRANVESWEGTFIGFKRPQQCFAAALNGTANAVIQEAIMLPEWNEMVDRQGWIPIEVDADALQKLSDRAGFKPATLHKGFWEKLDRDLTALEFSDFLIVVRDDMPKDLARLLTWCLVHTRATIERQFKHIPADKCALTYPLQPAEMAKTTLELHPGAKEVYAEIGVL</sequence>
<dbReference type="InterPro" id="IPR011852">
    <property type="entry name" value="TRAP_TAXI"/>
</dbReference>
<evidence type="ECO:0000313" key="1">
    <source>
        <dbReference type="EMBL" id="KAJ9609614.1"/>
    </source>
</evidence>
<accession>A0AA39CIN1</accession>
<dbReference type="Gene3D" id="3.40.190.10">
    <property type="entry name" value="Periplasmic binding protein-like II"/>
    <property type="match status" value="2"/>
</dbReference>
<organism evidence="1 2">
    <name type="scientific">Cladophialophora chaetospira</name>
    <dbReference type="NCBI Taxonomy" id="386627"/>
    <lineage>
        <taxon>Eukaryota</taxon>
        <taxon>Fungi</taxon>
        <taxon>Dikarya</taxon>
        <taxon>Ascomycota</taxon>
        <taxon>Pezizomycotina</taxon>
        <taxon>Eurotiomycetes</taxon>
        <taxon>Chaetothyriomycetidae</taxon>
        <taxon>Chaetothyriales</taxon>
        <taxon>Herpotrichiellaceae</taxon>
        <taxon>Cladophialophora</taxon>
    </lineage>
</organism>
<dbReference type="Pfam" id="PF16868">
    <property type="entry name" value="NMT1_3"/>
    <property type="match status" value="1"/>
</dbReference>
<protein>
    <submittedName>
        <fullName evidence="1">Uncharacterized protein</fullName>
    </submittedName>
</protein>
<keyword evidence="2" id="KW-1185">Reference proteome</keyword>
<dbReference type="AlphaFoldDB" id="A0AA39CIN1"/>
<proteinExistence type="predicted"/>
<dbReference type="EMBL" id="JAPDRK010000008">
    <property type="protein sequence ID" value="KAJ9609614.1"/>
    <property type="molecule type" value="Genomic_DNA"/>
</dbReference>
<comment type="caution">
    <text evidence="1">The sequence shown here is derived from an EMBL/GenBank/DDBJ whole genome shotgun (WGS) entry which is preliminary data.</text>
</comment>
<dbReference type="SUPFAM" id="SSF53850">
    <property type="entry name" value="Periplasmic binding protein-like II"/>
    <property type="match status" value="1"/>
</dbReference>